<proteinExistence type="predicted"/>
<feature type="coiled-coil region" evidence="1">
    <location>
        <begin position="350"/>
        <end position="377"/>
    </location>
</feature>
<evidence type="ECO:0000259" key="3">
    <source>
        <dbReference type="PROSITE" id="PS50878"/>
    </source>
</evidence>
<evidence type="ECO:0000313" key="5">
    <source>
        <dbReference type="Proteomes" id="UP000663879"/>
    </source>
</evidence>
<evidence type="ECO:0000256" key="2">
    <source>
        <dbReference type="SAM" id="MobiDB-lite"/>
    </source>
</evidence>
<dbReference type="PROSITE" id="PS50878">
    <property type="entry name" value="RT_POL"/>
    <property type="match status" value="1"/>
</dbReference>
<dbReference type="InterPro" id="IPR000477">
    <property type="entry name" value="RT_dom"/>
</dbReference>
<dbReference type="PANTHER" id="PTHR47510:SF3">
    <property type="entry name" value="ENDO_EXONUCLEASE_PHOSPHATASE DOMAIN-CONTAINING PROTEIN"/>
    <property type="match status" value="1"/>
</dbReference>
<feature type="region of interest" description="Disordered" evidence="2">
    <location>
        <begin position="88"/>
        <end position="113"/>
    </location>
</feature>
<keyword evidence="5" id="KW-1185">Reference proteome</keyword>
<evidence type="ECO:0000313" key="4">
    <source>
        <dbReference type="EMBL" id="CAF1064073.1"/>
    </source>
</evidence>
<dbReference type="CDD" id="cd01650">
    <property type="entry name" value="RT_nLTR_like"/>
    <property type="match status" value="1"/>
</dbReference>
<gene>
    <name evidence="4" type="ORF">OXX778_LOCUS19417</name>
</gene>
<sequence length="1050" mass="120530">MPNRGGGNAGGGGPKSSSSSGGFNRSDWPCLNQINQATYRPQPNSSDEMEVQTTYSYQPQTSLFQNSQTNSNTPVSVGQLLLNGKYSMSSKNRREPSNNIPSPQDLKRQRQKDSASIAPIIFFQIDKKYLNKKHEEDKQLILENSTLFPNLRKLDLGDDNSKKHILIVRGASSDGLNEYTDYFEEIGIKSVLSIKNKSGELSKISKVEFNSFDIYKRLLISGHLQIGSYSYKVEKVAGQPVRCSRCKKFGHNKCEGPVICGKCCSKDHLDSDCPQNNLEKKNLKCANCSQNHSSYYKGCQIYKNNYKLIVEKSKEKNQLNVPNRSITQPIPSSYQRNYSTIVSNSNDQILSKLEKILNDINDKHSDLEGKFENLNTSNSELISEISKLNVRIDETNKVLIDNNIKIVYFILDFFRYFSTQNKPNPDAAHLINTIFKTHKLENLEKNFSPLNYPLTIVHWNSNSLRNKIISFEHFLSQYSPDIVSINETKCNEVTANNELIFHNYITLHKGRSNSKNGGGGVCLLIKKSIKFIQVNEFDYLNLELVAIKIRYETKDLLIISYYNPPQFELNYELFTKLNQTNFVLCGDLNSKNISFGCNSNNKNGQILVALNQLNNVINLNKDQFTYQSFSTNKEEILDYIICSTEMFNFFDNLEVLKENKMGSNHFPMVANFKSNLFQKINVKKSYSLNFKKANWPLFQRLLPKNSPEPLFDDINKFNEFIVNSLLKAAEEAIPKKSNNPKPDNLPDYIVELIKIKNKVKRKNESERKKYNVIKKLIQDEINAVKNKRWLDLVNSQGNKIISSRPFWKKIQKINNPEKVTKSQIPTLIFNEKVFTSDLEKAKLFGKILEKTFSDSNEDSFDKNFKITVDSFISQKEFFITGFDPFTISELNTQLKKLNRGSAAGHDKIHNLLLLNSSIEFKNIILDLINQSVNQSTLPDSWKSATITMIPKKKHRSPDPKDYRPISLTSCLAKLAEKLVYSRISNFLKSNNIIITQQSGFRQKRQTKDNLVHLLQKSIEQFNRRRKICAIFFDIASAFDKVWHNGLIYKL</sequence>
<dbReference type="InterPro" id="IPR005135">
    <property type="entry name" value="Endo/exonuclease/phosphatase"/>
</dbReference>
<dbReference type="PANTHER" id="PTHR47510">
    <property type="entry name" value="REVERSE TRANSCRIPTASE DOMAIN-CONTAINING PROTEIN"/>
    <property type="match status" value="1"/>
</dbReference>
<dbReference type="AlphaFoldDB" id="A0A814LCW4"/>
<dbReference type="GO" id="GO:0003824">
    <property type="term" value="F:catalytic activity"/>
    <property type="evidence" value="ECO:0007669"/>
    <property type="project" value="InterPro"/>
</dbReference>
<dbReference type="Pfam" id="PF03372">
    <property type="entry name" value="Exo_endo_phos"/>
    <property type="match status" value="1"/>
</dbReference>
<dbReference type="InterPro" id="IPR036691">
    <property type="entry name" value="Endo/exonu/phosph_ase_sf"/>
</dbReference>
<feature type="non-terminal residue" evidence="4">
    <location>
        <position position="1"/>
    </location>
</feature>
<protein>
    <recommendedName>
        <fullName evidence="3">Reverse transcriptase domain-containing protein</fullName>
    </recommendedName>
</protein>
<organism evidence="4 5">
    <name type="scientific">Brachionus calyciflorus</name>
    <dbReference type="NCBI Taxonomy" id="104777"/>
    <lineage>
        <taxon>Eukaryota</taxon>
        <taxon>Metazoa</taxon>
        <taxon>Spiralia</taxon>
        <taxon>Gnathifera</taxon>
        <taxon>Rotifera</taxon>
        <taxon>Eurotatoria</taxon>
        <taxon>Monogononta</taxon>
        <taxon>Pseudotrocha</taxon>
        <taxon>Ploima</taxon>
        <taxon>Brachionidae</taxon>
        <taxon>Brachionus</taxon>
    </lineage>
</organism>
<dbReference type="EMBL" id="CAJNOC010005857">
    <property type="protein sequence ID" value="CAF1064073.1"/>
    <property type="molecule type" value="Genomic_DNA"/>
</dbReference>
<name>A0A814LCW4_9BILA</name>
<feature type="domain" description="Reverse transcriptase" evidence="3">
    <location>
        <begin position="930"/>
        <end position="1050"/>
    </location>
</feature>
<dbReference type="Proteomes" id="UP000663879">
    <property type="component" value="Unassembled WGS sequence"/>
</dbReference>
<reference evidence="4" key="1">
    <citation type="submission" date="2021-02" db="EMBL/GenBank/DDBJ databases">
        <authorList>
            <person name="Nowell W R."/>
        </authorList>
    </citation>
    <scope>NUCLEOTIDE SEQUENCE</scope>
    <source>
        <strain evidence="4">Ploen Becks lab</strain>
    </source>
</reference>
<comment type="caution">
    <text evidence="4">The sequence shown here is derived from an EMBL/GenBank/DDBJ whole genome shotgun (WGS) entry which is preliminary data.</text>
</comment>
<evidence type="ECO:0000256" key="1">
    <source>
        <dbReference type="SAM" id="Coils"/>
    </source>
</evidence>
<keyword evidence="1" id="KW-0175">Coiled coil</keyword>
<feature type="compositionally biased region" description="Gly residues" evidence="2">
    <location>
        <begin position="1"/>
        <end position="14"/>
    </location>
</feature>
<dbReference type="InterPro" id="IPR043502">
    <property type="entry name" value="DNA/RNA_pol_sf"/>
</dbReference>
<dbReference type="Pfam" id="PF00078">
    <property type="entry name" value="RVT_1"/>
    <property type="match status" value="1"/>
</dbReference>
<accession>A0A814LCW4</accession>
<dbReference type="SUPFAM" id="SSF56672">
    <property type="entry name" value="DNA/RNA polymerases"/>
    <property type="match status" value="1"/>
</dbReference>
<feature type="region of interest" description="Disordered" evidence="2">
    <location>
        <begin position="1"/>
        <end position="32"/>
    </location>
</feature>
<dbReference type="SUPFAM" id="SSF56219">
    <property type="entry name" value="DNase I-like"/>
    <property type="match status" value="1"/>
</dbReference>
<dbReference type="Gene3D" id="3.60.10.10">
    <property type="entry name" value="Endonuclease/exonuclease/phosphatase"/>
    <property type="match status" value="1"/>
</dbReference>
<dbReference type="OrthoDB" id="6817329at2759"/>